<evidence type="ECO:0000313" key="1">
    <source>
        <dbReference type="EMBL" id="THG28827.1"/>
    </source>
</evidence>
<dbReference type="Gene3D" id="3.40.50.1000">
    <property type="entry name" value="HAD superfamily/HAD-like"/>
    <property type="match status" value="1"/>
</dbReference>
<gene>
    <name evidence="1" type="ORF">E6C64_18485</name>
</gene>
<keyword evidence="1" id="KW-0378">Hydrolase</keyword>
<accession>A0A4V3WSP0</accession>
<evidence type="ECO:0000313" key="2">
    <source>
        <dbReference type="Proteomes" id="UP000309133"/>
    </source>
</evidence>
<dbReference type="InterPro" id="IPR023214">
    <property type="entry name" value="HAD_sf"/>
</dbReference>
<dbReference type="GO" id="GO:0006281">
    <property type="term" value="P:DNA repair"/>
    <property type="evidence" value="ECO:0007669"/>
    <property type="project" value="TreeGrafter"/>
</dbReference>
<dbReference type="OrthoDB" id="9781769at2"/>
<dbReference type="InterPro" id="IPR050155">
    <property type="entry name" value="HAD-like_hydrolase_sf"/>
</dbReference>
<dbReference type="Proteomes" id="UP000309133">
    <property type="component" value="Unassembled WGS sequence"/>
</dbReference>
<dbReference type="AlphaFoldDB" id="A0A4V3WSP0"/>
<dbReference type="PANTHER" id="PTHR43434:SF1">
    <property type="entry name" value="PHOSPHOGLYCOLATE PHOSPHATASE"/>
    <property type="match status" value="1"/>
</dbReference>
<organism evidence="1 2">
    <name type="scientific">Naasia lichenicola</name>
    <dbReference type="NCBI Taxonomy" id="2565933"/>
    <lineage>
        <taxon>Bacteria</taxon>
        <taxon>Bacillati</taxon>
        <taxon>Actinomycetota</taxon>
        <taxon>Actinomycetes</taxon>
        <taxon>Micrococcales</taxon>
        <taxon>Microbacteriaceae</taxon>
        <taxon>Naasia</taxon>
    </lineage>
</organism>
<dbReference type="Gene3D" id="1.10.150.240">
    <property type="entry name" value="Putative phosphatase, domain 2"/>
    <property type="match status" value="1"/>
</dbReference>
<proteinExistence type="predicted"/>
<dbReference type="EMBL" id="SSSM01000006">
    <property type="protein sequence ID" value="THG28827.1"/>
    <property type="molecule type" value="Genomic_DNA"/>
</dbReference>
<protein>
    <submittedName>
        <fullName evidence="1">HAD family hydrolase</fullName>
    </submittedName>
</protein>
<reference evidence="1 2" key="1">
    <citation type="submission" date="2019-04" db="EMBL/GenBank/DDBJ databases">
        <authorList>
            <person name="Jiang L."/>
        </authorList>
    </citation>
    <scope>NUCLEOTIDE SEQUENCE [LARGE SCALE GENOMIC DNA]</scope>
    <source>
        <strain evidence="1 2">YIM 131853</strain>
    </source>
</reference>
<dbReference type="GO" id="GO:0005829">
    <property type="term" value="C:cytosol"/>
    <property type="evidence" value="ECO:0007669"/>
    <property type="project" value="TreeGrafter"/>
</dbReference>
<dbReference type="PANTHER" id="PTHR43434">
    <property type="entry name" value="PHOSPHOGLYCOLATE PHOSPHATASE"/>
    <property type="match status" value="1"/>
</dbReference>
<dbReference type="InterPro" id="IPR036412">
    <property type="entry name" value="HAD-like_sf"/>
</dbReference>
<dbReference type="InterPro" id="IPR023198">
    <property type="entry name" value="PGP-like_dom2"/>
</dbReference>
<comment type="caution">
    <text evidence="1">The sequence shown here is derived from an EMBL/GenBank/DDBJ whole genome shotgun (WGS) entry which is preliminary data.</text>
</comment>
<dbReference type="Pfam" id="PF13242">
    <property type="entry name" value="Hydrolase_like"/>
    <property type="match status" value="1"/>
</dbReference>
<dbReference type="GO" id="GO:0008967">
    <property type="term" value="F:phosphoglycolate phosphatase activity"/>
    <property type="evidence" value="ECO:0007669"/>
    <property type="project" value="TreeGrafter"/>
</dbReference>
<sequence>MNGARAGSLYDEAIEFVSGYAPGGTRPGEHGKTDGQIIAERLAQYELDPELHGAVGAKLDELSVVASTSSHRREPTPGVNAALAAVAQEGWTSALLTGNSPTRARAKLSGAGIDTDAFDWEHSFFGDRARQRSEITAAARAALLDQPSVIIGDTPSDDLAAATAGIPFIAVATGIFSVDDLRETGAVVVLDDLVSGLSELRSTLRSLVE</sequence>
<dbReference type="SUPFAM" id="SSF56784">
    <property type="entry name" value="HAD-like"/>
    <property type="match status" value="1"/>
</dbReference>
<name>A0A4V3WSP0_9MICO</name>
<keyword evidence="2" id="KW-1185">Reference proteome</keyword>